<gene>
    <name evidence="9" type="ordered locus">Afer_1818</name>
</gene>
<dbReference type="KEGG" id="afo:Afer_1818"/>
<evidence type="ECO:0000256" key="7">
    <source>
        <dbReference type="RuleBase" id="RU367016"/>
    </source>
</evidence>
<evidence type="ECO:0000256" key="5">
    <source>
        <dbReference type="ARBA" id="ARBA00022989"/>
    </source>
</evidence>
<dbReference type="InterPro" id="IPR032816">
    <property type="entry name" value="VTT_dom"/>
</dbReference>
<dbReference type="GO" id="GO:0005886">
    <property type="term" value="C:plasma membrane"/>
    <property type="evidence" value="ECO:0007669"/>
    <property type="project" value="UniProtKB-SubCell"/>
</dbReference>
<evidence type="ECO:0000259" key="8">
    <source>
        <dbReference type="Pfam" id="PF09335"/>
    </source>
</evidence>
<keyword evidence="5 7" id="KW-1133">Transmembrane helix</keyword>
<name>C7M184_ACIFD</name>
<dbReference type="InterPro" id="IPR032818">
    <property type="entry name" value="DedA-like"/>
</dbReference>
<feature type="transmembrane region" description="Helical" evidence="7">
    <location>
        <begin position="143"/>
        <end position="164"/>
    </location>
</feature>
<keyword evidence="4 7" id="KW-0812">Transmembrane</keyword>
<evidence type="ECO:0000256" key="1">
    <source>
        <dbReference type="ARBA" id="ARBA00004651"/>
    </source>
</evidence>
<comment type="caution">
    <text evidence="7">Lacks conserved residue(s) required for the propagation of feature annotation.</text>
</comment>
<dbReference type="RefSeq" id="WP_015799209.1">
    <property type="nucleotide sequence ID" value="NC_013124.1"/>
</dbReference>
<evidence type="ECO:0000256" key="4">
    <source>
        <dbReference type="ARBA" id="ARBA00022692"/>
    </source>
</evidence>
<comment type="similarity">
    <text evidence="2 7">Belongs to the DedA family.</text>
</comment>
<keyword evidence="6 7" id="KW-0472">Membrane</keyword>
<accession>C7M184</accession>
<organism evidence="9 10">
    <name type="scientific">Acidimicrobium ferrooxidans (strain DSM 10331 / JCM 15462 / NBRC 103882 / ICP)</name>
    <dbReference type="NCBI Taxonomy" id="525909"/>
    <lineage>
        <taxon>Bacteria</taxon>
        <taxon>Bacillati</taxon>
        <taxon>Actinomycetota</taxon>
        <taxon>Acidimicrobiia</taxon>
        <taxon>Acidimicrobiales</taxon>
        <taxon>Acidimicrobiaceae</taxon>
        <taxon>Acidimicrobium</taxon>
    </lineage>
</organism>
<feature type="domain" description="VTT" evidence="8">
    <location>
        <begin position="36"/>
        <end position="162"/>
    </location>
</feature>
<feature type="transmembrane region" description="Helical" evidence="7">
    <location>
        <begin position="32"/>
        <end position="50"/>
    </location>
</feature>
<keyword evidence="3 7" id="KW-1003">Cell membrane</keyword>
<dbReference type="eggNOG" id="COG0586">
    <property type="taxonomic scope" value="Bacteria"/>
</dbReference>
<dbReference type="Proteomes" id="UP000000771">
    <property type="component" value="Chromosome"/>
</dbReference>
<dbReference type="EMBL" id="CP001631">
    <property type="protein sequence ID" value="ACU54732.1"/>
    <property type="molecule type" value="Genomic_DNA"/>
</dbReference>
<protein>
    <submittedName>
        <fullName evidence="9">SNARE associated Golgi protein</fullName>
    </submittedName>
</protein>
<dbReference type="PANTHER" id="PTHR30353:SF15">
    <property type="entry name" value="INNER MEMBRANE PROTEIN YABI"/>
    <property type="match status" value="1"/>
</dbReference>
<evidence type="ECO:0000313" key="9">
    <source>
        <dbReference type="EMBL" id="ACU54732.1"/>
    </source>
</evidence>
<evidence type="ECO:0000256" key="3">
    <source>
        <dbReference type="ARBA" id="ARBA00022475"/>
    </source>
</evidence>
<keyword evidence="10" id="KW-1185">Reference proteome</keyword>
<dbReference type="AlphaFoldDB" id="C7M184"/>
<evidence type="ECO:0000256" key="6">
    <source>
        <dbReference type="ARBA" id="ARBA00023136"/>
    </source>
</evidence>
<comment type="subcellular location">
    <subcellularLocation>
        <location evidence="1 7">Cell membrane</location>
        <topology evidence="1 7">Multi-pass membrane protein</topology>
    </subcellularLocation>
</comment>
<dbReference type="PANTHER" id="PTHR30353">
    <property type="entry name" value="INNER MEMBRANE PROTEIN DEDA-RELATED"/>
    <property type="match status" value="1"/>
</dbReference>
<dbReference type="HOGENOM" id="CLU_044208_6_3_11"/>
<reference evidence="9 10" key="1">
    <citation type="journal article" date="2009" name="Stand. Genomic Sci.">
        <title>Complete genome sequence of Acidimicrobium ferrooxidans type strain (ICP).</title>
        <authorList>
            <person name="Clum A."/>
            <person name="Nolan M."/>
            <person name="Lang E."/>
            <person name="Glavina Del Rio T."/>
            <person name="Tice H."/>
            <person name="Copeland A."/>
            <person name="Cheng J.F."/>
            <person name="Lucas S."/>
            <person name="Chen F."/>
            <person name="Bruce D."/>
            <person name="Goodwin L."/>
            <person name="Pitluck S."/>
            <person name="Ivanova N."/>
            <person name="Mavrommatis K."/>
            <person name="Mikhailova N."/>
            <person name="Pati A."/>
            <person name="Chen A."/>
            <person name="Palaniappan K."/>
            <person name="Goker M."/>
            <person name="Spring S."/>
            <person name="Land M."/>
            <person name="Hauser L."/>
            <person name="Chang Y.J."/>
            <person name="Jeffries C.C."/>
            <person name="Chain P."/>
            <person name="Bristow J."/>
            <person name="Eisen J.A."/>
            <person name="Markowitz V."/>
            <person name="Hugenholtz P."/>
            <person name="Kyrpides N.C."/>
            <person name="Klenk H.P."/>
            <person name="Lapidus A."/>
        </authorList>
    </citation>
    <scope>NUCLEOTIDE SEQUENCE [LARGE SCALE GENOMIC DNA]</scope>
    <source>
        <strain evidence="10">DSM 10331 / JCM 15462 / NBRC 103882 / ICP</strain>
    </source>
</reference>
<proteinExistence type="inferred from homology"/>
<dbReference type="OrthoDB" id="9813426at2"/>
<sequence length="209" mass="22425">MAVFIRLLLSVPTWLVLVLVFGFPALESSIFLGFIFPGETSVVLGGVLAAEHRFPVWESGSLAALGAIVGDSVGFWVGRRFGEPLLAKVPERLLSKRQRDRAVGFVQRRGALGVVVGRFTTVLRVLVPGIAGMAEMPYRRRFLPANVVGGVGWAALYTGLGYVAGRNYSSVLTSASLTSTAVLAAIVVVALGLWLWHHVITPRRDRAAG</sequence>
<dbReference type="Pfam" id="PF09335">
    <property type="entry name" value="VTT_dom"/>
    <property type="match status" value="1"/>
</dbReference>
<dbReference type="STRING" id="525909.Afer_1818"/>
<evidence type="ECO:0000256" key="2">
    <source>
        <dbReference type="ARBA" id="ARBA00010792"/>
    </source>
</evidence>
<feature type="transmembrane region" description="Helical" evidence="7">
    <location>
        <begin position="176"/>
        <end position="196"/>
    </location>
</feature>
<evidence type="ECO:0000313" key="10">
    <source>
        <dbReference type="Proteomes" id="UP000000771"/>
    </source>
</evidence>